<dbReference type="Pfam" id="PF00072">
    <property type="entry name" value="Response_reg"/>
    <property type="match status" value="1"/>
</dbReference>
<evidence type="ECO:0000256" key="6">
    <source>
        <dbReference type="ARBA" id="ARBA00022777"/>
    </source>
</evidence>
<evidence type="ECO:0000259" key="14">
    <source>
        <dbReference type="PROSITE" id="PS50109"/>
    </source>
</evidence>
<comment type="caution">
    <text evidence="16">The sequence shown here is derived from an EMBL/GenBank/DDBJ whole genome shotgun (WGS) entry which is preliminary data.</text>
</comment>
<feature type="domain" description="Response regulatory" evidence="15">
    <location>
        <begin position="1069"/>
        <end position="1200"/>
    </location>
</feature>
<dbReference type="InterPro" id="IPR003018">
    <property type="entry name" value="GAF"/>
</dbReference>
<accession>A0AAD4CD01</accession>
<dbReference type="InterPro" id="IPR036097">
    <property type="entry name" value="HisK_dim/P_sf"/>
</dbReference>
<feature type="compositionally biased region" description="Basic and acidic residues" evidence="12">
    <location>
        <begin position="100"/>
        <end position="116"/>
    </location>
</feature>
<feature type="region of interest" description="Disordered" evidence="12">
    <location>
        <begin position="1"/>
        <end position="40"/>
    </location>
</feature>
<organism evidence="16 17">
    <name type="scientific">Aspergillus nanangensis</name>
    <dbReference type="NCBI Taxonomy" id="2582783"/>
    <lineage>
        <taxon>Eukaryota</taxon>
        <taxon>Fungi</taxon>
        <taxon>Dikarya</taxon>
        <taxon>Ascomycota</taxon>
        <taxon>Pezizomycotina</taxon>
        <taxon>Eurotiomycetes</taxon>
        <taxon>Eurotiomycetidae</taxon>
        <taxon>Eurotiales</taxon>
        <taxon>Aspergillaceae</taxon>
        <taxon>Aspergillus</taxon>
        <taxon>Aspergillus subgen. Circumdati</taxon>
    </lineage>
</organism>
<proteinExistence type="predicted"/>
<dbReference type="PANTHER" id="PTHR43065:SF10">
    <property type="entry name" value="PEROXIDE STRESS-ACTIVATED HISTIDINE KINASE MAK3"/>
    <property type="match status" value="1"/>
</dbReference>
<dbReference type="InterPro" id="IPR001789">
    <property type="entry name" value="Sig_transdc_resp-reg_receiver"/>
</dbReference>
<dbReference type="FunFam" id="3.30.450.270:FF:000002">
    <property type="entry name" value="Sensor histidine kinase/response regulator, putative"/>
    <property type="match status" value="1"/>
</dbReference>
<gene>
    <name evidence="16" type="primary">PHY1</name>
    <name evidence="16" type="ORF">FE257_001952</name>
</gene>
<dbReference type="GO" id="GO:0000155">
    <property type="term" value="F:phosphorelay sensor kinase activity"/>
    <property type="evidence" value="ECO:0007669"/>
    <property type="project" value="InterPro"/>
</dbReference>
<dbReference type="Gene3D" id="3.30.450.270">
    <property type="match status" value="1"/>
</dbReference>
<dbReference type="Pfam" id="PF00512">
    <property type="entry name" value="HisKA"/>
    <property type="match status" value="1"/>
</dbReference>
<dbReference type="InterPro" id="IPR029016">
    <property type="entry name" value="GAF-like_dom_sf"/>
</dbReference>
<dbReference type="PROSITE" id="PS50109">
    <property type="entry name" value="HIS_KIN"/>
    <property type="match status" value="1"/>
</dbReference>
<evidence type="ECO:0000256" key="1">
    <source>
        <dbReference type="ARBA" id="ARBA00022543"/>
    </source>
</evidence>
<dbReference type="InterPro" id="IPR035965">
    <property type="entry name" value="PAS-like_dom_sf"/>
</dbReference>
<keyword evidence="17" id="KW-1185">Reference proteome</keyword>
<dbReference type="Pfam" id="PF08446">
    <property type="entry name" value="PAS_2"/>
    <property type="match status" value="1"/>
</dbReference>
<dbReference type="AlphaFoldDB" id="A0AAD4CD01"/>
<feature type="domain" description="Phytochrome chromophore attachment site" evidence="13">
    <location>
        <begin position="346"/>
        <end position="508"/>
    </location>
</feature>
<reference evidence="16" key="1">
    <citation type="journal article" date="2019" name="Beilstein J. Org. Chem.">
        <title>Nanangenines: drimane sesquiterpenoids as the dominant metabolite cohort of a novel Australian fungus, Aspergillus nanangensis.</title>
        <authorList>
            <person name="Lacey H.J."/>
            <person name="Gilchrist C.L.M."/>
            <person name="Crombie A."/>
            <person name="Kalaitzis J.A."/>
            <person name="Vuong D."/>
            <person name="Rutledge P.J."/>
            <person name="Turner P."/>
            <person name="Pitt J.I."/>
            <person name="Lacey E."/>
            <person name="Chooi Y.H."/>
            <person name="Piggott A.M."/>
        </authorList>
    </citation>
    <scope>NUCLEOTIDE SEQUENCE</scope>
    <source>
        <strain evidence="16">MST-FP2251</strain>
    </source>
</reference>
<dbReference type="Gene3D" id="1.10.287.130">
    <property type="match status" value="1"/>
</dbReference>
<dbReference type="SUPFAM" id="SSF55781">
    <property type="entry name" value="GAF domain-like"/>
    <property type="match status" value="2"/>
</dbReference>
<dbReference type="GO" id="GO:0006355">
    <property type="term" value="P:regulation of DNA-templated transcription"/>
    <property type="evidence" value="ECO:0007669"/>
    <property type="project" value="InterPro"/>
</dbReference>
<evidence type="ECO:0000256" key="8">
    <source>
        <dbReference type="ARBA" id="ARBA00022991"/>
    </source>
</evidence>
<dbReference type="CDD" id="cd00082">
    <property type="entry name" value="HisKA"/>
    <property type="match status" value="1"/>
</dbReference>
<evidence type="ECO:0000256" key="2">
    <source>
        <dbReference type="ARBA" id="ARBA00022553"/>
    </source>
</evidence>
<keyword evidence="10" id="KW-0675">Receptor</keyword>
<dbReference type="Pfam" id="PF01590">
    <property type="entry name" value="GAF"/>
    <property type="match status" value="1"/>
</dbReference>
<evidence type="ECO:0000256" key="4">
    <source>
        <dbReference type="ARBA" id="ARBA00022679"/>
    </source>
</evidence>
<dbReference type="SUPFAM" id="SSF52172">
    <property type="entry name" value="CheY-like"/>
    <property type="match status" value="1"/>
</dbReference>
<evidence type="ECO:0000313" key="17">
    <source>
        <dbReference type="Proteomes" id="UP001194746"/>
    </source>
</evidence>
<sequence>MSPRNDALSSSSDTPGHDSTPPSENVPASEEPSERIFPIRSMVSIPSAVSSTVSSPGPLSPTGGARQYSIIDKETWDELQRQRRSQIQISLNLPPTERLGSSHEEKEHTTGSLPERDGFVTSRFKHVVTPAGHAILTGRQEEPVMACEDEPIHIPGAVQSFGVLLGFREVAEGQLLVHVASENSEALLGYSPYDLFALESFCDILGEDHTDQLLDHVDFVRDETYDPAADGPAVFILSITHPAGRPIRFWCALHANPASPGIIICELEREDDRINPPNISGRSSPAIPMDTLGVDPTPEALAASTVNISQPLRVLRGARRRRGEEAAMQVFSIVGQVQDQLGRAQTLDALLNTTVGLVKELTGFHRVMVYQFDSDFNGKVVAELVDPRTTKDLYKDLHFPASDIPKQARDLYRINRVRLLYDRDQLTARLVCRSQADLDTPLDMTHSYLRAMSPIHVKYLANMGVRASMSISINGFDSLWGLISCHSYGVSGMRVAFPIRKMCRLIGDTVARNVERLSYASRLQARTLINTMPADTNPSGYIIASSDDLLKLFDADFAALSIRGETKLLGESQASHEILALVEFLKIRRLNAVLATHSIKEDFPDLHYEPGFKLISGMLYVPLSADGADFMAFFRRGQLTEIKWGGNPNEKRFDDGNLEPRKSFQVWKQTVLDQCREWTESEIETAAVLCLVYGKFIKVWRQNEAATQGSQLTKLLLANSAHEVRTPLNAVINYLEIALEGALDGETRDNLTKSYSASKSLIYVINDLLDLTNAEKGNDLIKNESFDLPSALKEATDMFEREAKRKGIEYAIISHPGLPKVVVGDQRRVRQALSNLIANAVEHTTSGGVTVEISPSKKVIDEHNILIEMSVLDTGSGMRHDTLESLFRELEQVSGDEDESALRNIVDTGDKRVLGLGLALVSRIVRGRQGQLIVRSQEGKGSRFKISLQFSLPDEPEFAEGPEPPLPRNRAISVSSGQDFVLVDSNIPSRKQQEQAEASSPDTSGINVESEDHPRSLPSNITSTAVTEERGMVQYPDEETPHAAPNSMTVPKPHPVSPSATPEQSVVYRVLVAEDDPINAKIVHKRLSKLGYPVKLTENGEECAAAYRADPAAYDVVLMDIQMPLVDGMSATKMIRQFEGSSSVGELSDITQLNGRIPIFAVSASLLEKDSQLYIDTGFDGWIMKPINFNRLGTLFDGLRDAEIRNNATYVPGNWEQGGWFTSRGTP</sequence>
<dbReference type="Gene3D" id="3.30.450.20">
    <property type="entry name" value="PAS domain"/>
    <property type="match status" value="1"/>
</dbReference>
<evidence type="ECO:0000256" key="9">
    <source>
        <dbReference type="ARBA" id="ARBA00023012"/>
    </source>
</evidence>
<evidence type="ECO:0000259" key="15">
    <source>
        <dbReference type="PROSITE" id="PS50110"/>
    </source>
</evidence>
<dbReference type="SMART" id="SM00448">
    <property type="entry name" value="REC"/>
    <property type="match status" value="1"/>
</dbReference>
<dbReference type="InterPro" id="IPR036890">
    <property type="entry name" value="HATPase_C_sf"/>
</dbReference>
<dbReference type="InterPro" id="IPR043150">
    <property type="entry name" value="Phytochrome_PHY_sf"/>
</dbReference>
<dbReference type="Pfam" id="PF02518">
    <property type="entry name" value="HATPase_c"/>
    <property type="match status" value="1"/>
</dbReference>
<keyword evidence="9" id="KW-0902">Two-component regulatory system</keyword>
<dbReference type="SUPFAM" id="SSF55874">
    <property type="entry name" value="ATPase domain of HSP90 chaperone/DNA topoisomerase II/histidine kinase"/>
    <property type="match status" value="1"/>
</dbReference>
<keyword evidence="1" id="KW-0600">Photoreceptor protein</keyword>
<feature type="region of interest" description="Disordered" evidence="12">
    <location>
        <begin position="989"/>
        <end position="1061"/>
    </location>
</feature>
<evidence type="ECO:0000256" key="5">
    <source>
        <dbReference type="ARBA" id="ARBA00022741"/>
    </source>
</evidence>
<dbReference type="CDD" id="cd17546">
    <property type="entry name" value="REC_hyHK_CKI1_RcsC-like"/>
    <property type="match status" value="1"/>
</dbReference>
<keyword evidence="3" id="KW-0716">Sensory transduction</keyword>
<evidence type="ECO:0000256" key="3">
    <source>
        <dbReference type="ARBA" id="ARBA00022606"/>
    </source>
</evidence>
<dbReference type="InterPro" id="IPR013515">
    <property type="entry name" value="Phytochrome_cen-reg"/>
</dbReference>
<reference evidence="16" key="2">
    <citation type="submission" date="2020-02" db="EMBL/GenBank/DDBJ databases">
        <authorList>
            <person name="Gilchrist C.L.M."/>
            <person name="Chooi Y.-H."/>
        </authorList>
    </citation>
    <scope>NUCLEOTIDE SEQUENCE</scope>
    <source>
        <strain evidence="16">MST-FP2251</strain>
    </source>
</reference>
<dbReference type="GO" id="GO:0009584">
    <property type="term" value="P:detection of visible light"/>
    <property type="evidence" value="ECO:0007669"/>
    <property type="project" value="InterPro"/>
</dbReference>
<dbReference type="InterPro" id="IPR001294">
    <property type="entry name" value="Phytochrome"/>
</dbReference>
<dbReference type="SMART" id="SM00387">
    <property type="entry name" value="HATPase_c"/>
    <property type="match status" value="1"/>
</dbReference>
<feature type="modified residue" description="4-aspartylphosphate" evidence="11">
    <location>
        <position position="1120"/>
    </location>
</feature>
<dbReference type="InterPro" id="IPR003661">
    <property type="entry name" value="HisK_dim/P_dom"/>
</dbReference>
<dbReference type="PROSITE" id="PS50110">
    <property type="entry name" value="RESPONSE_REGULATORY"/>
    <property type="match status" value="1"/>
</dbReference>
<feature type="domain" description="Histidine kinase" evidence="14">
    <location>
        <begin position="719"/>
        <end position="952"/>
    </location>
</feature>
<dbReference type="InterPro" id="IPR003594">
    <property type="entry name" value="HATPase_dom"/>
</dbReference>
<dbReference type="PROSITE" id="PS50046">
    <property type="entry name" value="PHYTOCHROME_2"/>
    <property type="match status" value="1"/>
</dbReference>
<keyword evidence="5" id="KW-0547">Nucleotide-binding</keyword>
<dbReference type="Pfam" id="PF00360">
    <property type="entry name" value="PHY"/>
    <property type="match status" value="1"/>
</dbReference>
<evidence type="ECO:0000256" key="11">
    <source>
        <dbReference type="PROSITE-ProRule" id="PRU00169"/>
    </source>
</evidence>
<dbReference type="SUPFAM" id="SSF55785">
    <property type="entry name" value="PYP-like sensor domain (PAS domain)"/>
    <property type="match status" value="1"/>
</dbReference>
<dbReference type="InterPro" id="IPR011006">
    <property type="entry name" value="CheY-like_superfamily"/>
</dbReference>
<dbReference type="PANTHER" id="PTHR43065">
    <property type="entry name" value="SENSOR HISTIDINE KINASE"/>
    <property type="match status" value="1"/>
</dbReference>
<name>A0AAD4CD01_ASPNN</name>
<evidence type="ECO:0000313" key="16">
    <source>
        <dbReference type="EMBL" id="KAF9884220.1"/>
    </source>
</evidence>
<evidence type="ECO:0000256" key="7">
    <source>
        <dbReference type="ARBA" id="ARBA00022840"/>
    </source>
</evidence>
<evidence type="ECO:0000259" key="13">
    <source>
        <dbReference type="PROSITE" id="PS50046"/>
    </source>
</evidence>
<dbReference type="GO" id="GO:0005524">
    <property type="term" value="F:ATP binding"/>
    <property type="evidence" value="ECO:0007669"/>
    <property type="project" value="UniProtKB-KW"/>
</dbReference>
<dbReference type="InterPro" id="IPR005467">
    <property type="entry name" value="His_kinase_dom"/>
</dbReference>
<keyword evidence="7" id="KW-0067">ATP-binding</keyword>
<dbReference type="PRINTS" id="PR01033">
    <property type="entry name" value="PHYTOCHROME"/>
</dbReference>
<dbReference type="Gene3D" id="3.40.50.2300">
    <property type="match status" value="1"/>
</dbReference>
<keyword evidence="6 16" id="KW-0418">Kinase</keyword>
<protein>
    <submittedName>
        <fullName evidence="16">Light-sensor Protein kinase</fullName>
    </submittedName>
</protein>
<dbReference type="Gene3D" id="3.30.565.10">
    <property type="entry name" value="Histidine kinase-like ATPase, C-terminal domain"/>
    <property type="match status" value="1"/>
</dbReference>
<keyword evidence="2 11" id="KW-0597">Phosphoprotein</keyword>
<dbReference type="Gene3D" id="3.30.450.40">
    <property type="match status" value="1"/>
</dbReference>
<dbReference type="InterPro" id="IPR013654">
    <property type="entry name" value="PAS_2"/>
</dbReference>
<keyword evidence="8" id="KW-0157">Chromophore</keyword>
<feature type="compositionally biased region" description="Polar residues" evidence="12">
    <location>
        <begin position="1017"/>
        <end position="1026"/>
    </location>
</feature>
<dbReference type="SUPFAM" id="SSF47384">
    <property type="entry name" value="Homodimeric domain of signal transducing histidine kinase"/>
    <property type="match status" value="1"/>
</dbReference>
<evidence type="ECO:0000256" key="12">
    <source>
        <dbReference type="SAM" id="MobiDB-lite"/>
    </source>
</evidence>
<dbReference type="FunFam" id="1.10.287.130:FF:000048">
    <property type="entry name" value="Sensor histidine kinase/response regulator"/>
    <property type="match status" value="1"/>
</dbReference>
<dbReference type="EMBL" id="VCAU01000129">
    <property type="protein sequence ID" value="KAF9884220.1"/>
    <property type="molecule type" value="Genomic_DNA"/>
</dbReference>
<keyword evidence="4" id="KW-0808">Transferase</keyword>
<dbReference type="Proteomes" id="UP001194746">
    <property type="component" value="Unassembled WGS sequence"/>
</dbReference>
<feature type="compositionally biased region" description="Polar residues" evidence="12">
    <location>
        <begin position="989"/>
        <end position="1007"/>
    </location>
</feature>
<dbReference type="GO" id="GO:0009881">
    <property type="term" value="F:photoreceptor activity"/>
    <property type="evidence" value="ECO:0007669"/>
    <property type="project" value="UniProtKB-KW"/>
</dbReference>
<dbReference type="InterPro" id="IPR016132">
    <property type="entry name" value="Phyto_chromo_attachment"/>
</dbReference>
<dbReference type="SMART" id="SM00388">
    <property type="entry name" value="HisKA"/>
    <property type="match status" value="1"/>
</dbReference>
<feature type="region of interest" description="Disordered" evidence="12">
    <location>
        <begin position="87"/>
        <end position="116"/>
    </location>
</feature>
<evidence type="ECO:0000256" key="10">
    <source>
        <dbReference type="ARBA" id="ARBA00023170"/>
    </source>
</evidence>